<feature type="region of interest" description="Disordered" evidence="1">
    <location>
        <begin position="1"/>
        <end position="29"/>
    </location>
</feature>
<proteinExistence type="predicted"/>
<feature type="compositionally biased region" description="Polar residues" evidence="1">
    <location>
        <begin position="1"/>
        <end position="12"/>
    </location>
</feature>
<evidence type="ECO:0000313" key="3">
    <source>
        <dbReference type="Proteomes" id="UP000023152"/>
    </source>
</evidence>
<keyword evidence="3" id="KW-1185">Reference proteome</keyword>
<protein>
    <submittedName>
        <fullName evidence="2">Uncharacterized protein</fullName>
    </submittedName>
</protein>
<dbReference type="Proteomes" id="UP000023152">
    <property type="component" value="Unassembled WGS sequence"/>
</dbReference>
<sequence length="193" mass="22078">SPTHFYSNENNKSHNKTNYMKRNRAKQKTNQRVVDDNNDNQLNVSLAAVNAISEEGDKQDMPNYDNSNETEPTKVAIDWKAVFVALFLFTSNTMTWSLFNVLSRRFVSGHCCKHKNSKNNLIQIALKDRQKYYDNNKMKLSNSIISCQSPFNDNIHSNSSIQLQYTKILISSSTKSTQDHTNSISEMPPCIFG</sequence>
<reference evidence="2 3" key="1">
    <citation type="journal article" date="2013" name="Curr. Biol.">
        <title>The Genome of the Foraminiferan Reticulomyxa filosa.</title>
        <authorList>
            <person name="Glockner G."/>
            <person name="Hulsmann N."/>
            <person name="Schleicher M."/>
            <person name="Noegel A.A."/>
            <person name="Eichinger L."/>
            <person name="Gallinger C."/>
            <person name="Pawlowski J."/>
            <person name="Sierra R."/>
            <person name="Euteneuer U."/>
            <person name="Pillet L."/>
            <person name="Moustafa A."/>
            <person name="Platzer M."/>
            <person name="Groth M."/>
            <person name="Szafranski K."/>
            <person name="Schliwa M."/>
        </authorList>
    </citation>
    <scope>NUCLEOTIDE SEQUENCE [LARGE SCALE GENOMIC DNA]</scope>
</reference>
<feature type="non-terminal residue" evidence="2">
    <location>
        <position position="193"/>
    </location>
</feature>
<accession>X6P025</accession>
<comment type="caution">
    <text evidence="2">The sequence shown here is derived from an EMBL/GenBank/DDBJ whole genome shotgun (WGS) entry which is preliminary data.</text>
</comment>
<dbReference type="AlphaFoldDB" id="X6P025"/>
<gene>
    <name evidence="2" type="ORF">RFI_05696</name>
</gene>
<organism evidence="2 3">
    <name type="scientific">Reticulomyxa filosa</name>
    <dbReference type="NCBI Taxonomy" id="46433"/>
    <lineage>
        <taxon>Eukaryota</taxon>
        <taxon>Sar</taxon>
        <taxon>Rhizaria</taxon>
        <taxon>Retaria</taxon>
        <taxon>Foraminifera</taxon>
        <taxon>Monothalamids</taxon>
        <taxon>Reticulomyxidae</taxon>
        <taxon>Reticulomyxa</taxon>
    </lineage>
</organism>
<name>X6P025_RETFI</name>
<evidence type="ECO:0000313" key="2">
    <source>
        <dbReference type="EMBL" id="ETO31424.1"/>
    </source>
</evidence>
<evidence type="ECO:0000256" key="1">
    <source>
        <dbReference type="SAM" id="MobiDB-lite"/>
    </source>
</evidence>
<feature type="compositionally biased region" description="Basic residues" evidence="1">
    <location>
        <begin position="13"/>
        <end position="29"/>
    </location>
</feature>
<feature type="non-terminal residue" evidence="2">
    <location>
        <position position="1"/>
    </location>
</feature>
<dbReference type="EMBL" id="ASPP01004943">
    <property type="protein sequence ID" value="ETO31424.1"/>
    <property type="molecule type" value="Genomic_DNA"/>
</dbReference>